<dbReference type="Gene3D" id="1.10.12.10">
    <property type="entry name" value="Lyase 2-enoyl-coa Hydratase, Chain A, domain 2"/>
    <property type="match status" value="1"/>
</dbReference>
<evidence type="ECO:0000256" key="2">
    <source>
        <dbReference type="ARBA" id="ARBA00023239"/>
    </source>
</evidence>
<organism evidence="3 4">
    <name type="scientific">Thermonema lapsum</name>
    <dbReference type="NCBI Taxonomy" id="28195"/>
    <lineage>
        <taxon>Bacteria</taxon>
        <taxon>Pseudomonadati</taxon>
        <taxon>Bacteroidota</taxon>
        <taxon>Cytophagia</taxon>
        <taxon>Cytophagales</taxon>
        <taxon>Thermonemataceae</taxon>
        <taxon>Thermonema</taxon>
    </lineage>
</organism>
<dbReference type="PANTHER" id="PTHR11941">
    <property type="entry name" value="ENOYL-COA HYDRATASE-RELATED"/>
    <property type="match status" value="1"/>
</dbReference>
<protein>
    <submittedName>
        <fullName evidence="3">2-(1,2-epoxy-1,2-dihydrophenyl)acetyl-CoA isomerase</fullName>
        <ecNumber evidence="3">5.3.3.18</ecNumber>
    </submittedName>
</protein>
<name>A0A846MRV5_9BACT</name>
<accession>A0A846MRV5</accession>
<sequence length="258" mass="28335">MSEQLLIQQEKHVKYITLNNPRRKNALTKSMMTGLSAAIQEAEKDGTRVIILQGAEGNFSSGADLMAGDELRADVTSYLKTAVNPTILAIRQTDIPVIASISGVCVGLGCNLALACDMLLASKEARFSQIFTNIALSADGGGSYFLPRMVGYQKAFEWMALASMVSAEEAYHYGMLNRLYETPQELQEGTRALAQQLAEGPFIAIKHTKANLRKGIEGSLEETLNLEAENQGKNFLTKDFLEGVQAFFEKRKPKYQGK</sequence>
<reference evidence="3 4" key="1">
    <citation type="submission" date="2020-03" db="EMBL/GenBank/DDBJ databases">
        <title>Genomic Encyclopedia of Type Strains, Phase IV (KMG-IV): sequencing the most valuable type-strain genomes for metagenomic binning, comparative biology and taxonomic classification.</title>
        <authorList>
            <person name="Goeker M."/>
        </authorList>
    </citation>
    <scope>NUCLEOTIDE SEQUENCE [LARGE SCALE GENOMIC DNA]</scope>
    <source>
        <strain evidence="3 4">DSM 5718</strain>
    </source>
</reference>
<comment type="similarity">
    <text evidence="1">Belongs to the enoyl-CoA hydratase/isomerase family.</text>
</comment>
<dbReference type="InterPro" id="IPR014748">
    <property type="entry name" value="Enoyl-CoA_hydra_C"/>
</dbReference>
<comment type="caution">
    <text evidence="3">The sequence shown here is derived from an EMBL/GenBank/DDBJ whole genome shotgun (WGS) entry which is preliminary data.</text>
</comment>
<dbReference type="Proteomes" id="UP000537126">
    <property type="component" value="Unassembled WGS sequence"/>
</dbReference>
<evidence type="ECO:0000313" key="3">
    <source>
        <dbReference type="EMBL" id="NIK74189.1"/>
    </source>
</evidence>
<dbReference type="CDD" id="cd06558">
    <property type="entry name" value="crotonase-like"/>
    <property type="match status" value="1"/>
</dbReference>
<dbReference type="RefSeq" id="WP_166919630.1">
    <property type="nucleotide sequence ID" value="NZ_JAASRN010000002.1"/>
</dbReference>
<keyword evidence="4" id="KW-1185">Reference proteome</keyword>
<dbReference type="PANTHER" id="PTHR11941:SF133">
    <property type="entry name" value="1,2-EPOXYPHENYLACETYL-COA ISOMERASE"/>
    <property type="match status" value="1"/>
</dbReference>
<dbReference type="GO" id="GO:0006635">
    <property type="term" value="P:fatty acid beta-oxidation"/>
    <property type="evidence" value="ECO:0007669"/>
    <property type="project" value="TreeGrafter"/>
</dbReference>
<dbReference type="Pfam" id="PF00378">
    <property type="entry name" value="ECH_1"/>
    <property type="match status" value="1"/>
</dbReference>
<dbReference type="EC" id="5.3.3.18" evidence="3"/>
<dbReference type="GO" id="GO:0016853">
    <property type="term" value="F:isomerase activity"/>
    <property type="evidence" value="ECO:0007669"/>
    <property type="project" value="UniProtKB-KW"/>
</dbReference>
<dbReference type="EMBL" id="JAASRN010000002">
    <property type="protein sequence ID" value="NIK74189.1"/>
    <property type="molecule type" value="Genomic_DNA"/>
</dbReference>
<dbReference type="SUPFAM" id="SSF52096">
    <property type="entry name" value="ClpP/crotonase"/>
    <property type="match status" value="1"/>
</dbReference>
<evidence type="ECO:0000313" key="4">
    <source>
        <dbReference type="Proteomes" id="UP000537126"/>
    </source>
</evidence>
<dbReference type="InterPro" id="IPR029045">
    <property type="entry name" value="ClpP/crotonase-like_dom_sf"/>
</dbReference>
<dbReference type="InterPro" id="IPR001753">
    <property type="entry name" value="Enoyl-CoA_hydra/iso"/>
</dbReference>
<gene>
    <name evidence="3" type="ORF">FHS56_001702</name>
</gene>
<dbReference type="AlphaFoldDB" id="A0A846MRV5"/>
<keyword evidence="3" id="KW-0413">Isomerase</keyword>
<proteinExistence type="inferred from homology"/>
<evidence type="ECO:0000256" key="1">
    <source>
        <dbReference type="ARBA" id="ARBA00005254"/>
    </source>
</evidence>
<keyword evidence="2" id="KW-0456">Lyase</keyword>
<dbReference type="GO" id="GO:0016829">
    <property type="term" value="F:lyase activity"/>
    <property type="evidence" value="ECO:0007669"/>
    <property type="project" value="UniProtKB-KW"/>
</dbReference>
<dbReference type="Gene3D" id="3.90.226.10">
    <property type="entry name" value="2-enoyl-CoA Hydratase, Chain A, domain 1"/>
    <property type="match status" value="1"/>
</dbReference>